<dbReference type="Proteomes" id="UP001337681">
    <property type="component" value="Unassembled WGS sequence"/>
</dbReference>
<dbReference type="SUPFAM" id="SSF52743">
    <property type="entry name" value="Subtilisin-like"/>
    <property type="match status" value="1"/>
</dbReference>
<evidence type="ECO:0000256" key="3">
    <source>
        <dbReference type="ARBA" id="ARBA00022801"/>
    </source>
</evidence>
<dbReference type="PANTHER" id="PTHR43806:SF11">
    <property type="entry name" value="CEREVISIN-RELATED"/>
    <property type="match status" value="1"/>
</dbReference>
<feature type="signal peptide" evidence="7">
    <location>
        <begin position="1"/>
        <end position="21"/>
    </location>
</feature>
<keyword evidence="4 5" id="KW-0720">Serine protease</keyword>
<dbReference type="InterPro" id="IPR000209">
    <property type="entry name" value="Peptidase_S8/S53_dom"/>
</dbReference>
<keyword evidence="3 5" id="KW-0378">Hydrolase</keyword>
<dbReference type="InterPro" id="IPR034080">
    <property type="entry name" value="Protease_P7-like_dom"/>
</dbReference>
<dbReference type="RefSeq" id="WP_330145893.1">
    <property type="nucleotide sequence ID" value="NZ_JAZDQU010000002.1"/>
</dbReference>
<comment type="similarity">
    <text evidence="1 5">Belongs to the peptidase S8 family.</text>
</comment>
<dbReference type="EC" id="3.4.-.-" evidence="9"/>
<sequence length="585" mass="66101">MKFKNIFLYLLFSLYSLTVVAQDKDVKLPPNWYNLDLKQDGYFGVSTERAYKELLSKKQPKQKVVVAVIDSGTDIKHEDLKDVLWVNKKEIPGNGIDDDKNGYVDDIHGWNFLGSSKGNLTHDNLEMVRIIRAYRDKYISTLPSTKLDSAEKLEYALYLKANEAFGKEYDDASSTMQFLDYIKEFLNQIALKNSKSEASYSDIEKYKAETDLESQLLNIIKKESKNEAGFEKFSKEMKKGYTQYKDMLTYNLNPTFDERQKWVGDNYEDSSERFYGNNDVTGPDAEHGTHVSGIIGANRKNKIGINGIADHVEIMTIRAVPNGDERDKDVANAIRYAVDNGAKIINMSFGKDFKWDKKVVDEAVKYAEQKHVLLVHAAGNDNVNTDFADNFPNKYYETPESKAYHNKLLLKKLDRVATPPSINNIPTQVNKSKTEEGNKGPDLTRFSFPSARNWIEVGASAYKLGPDLKANFSNYGKNMVDIFAPGFMINSTTPGSNYEEFDGTSMAAPVVSGVAAVLLTYHPELKPKDIRDILMKSSIKVEEKVKHVNEKGESLRVNFNELSVSGGIVNLYEALKMAESYKSKN</sequence>
<name>A0ABU7H1M8_9SPHI</name>
<accession>A0ABU7H1M8</accession>
<evidence type="ECO:0000313" key="9">
    <source>
        <dbReference type="EMBL" id="MEE1884972.1"/>
    </source>
</evidence>
<dbReference type="PROSITE" id="PS00137">
    <property type="entry name" value="SUBTILASE_HIS"/>
    <property type="match status" value="1"/>
</dbReference>
<dbReference type="InterPro" id="IPR015500">
    <property type="entry name" value="Peptidase_S8_subtilisin-rel"/>
</dbReference>
<evidence type="ECO:0000256" key="6">
    <source>
        <dbReference type="SAM" id="MobiDB-lite"/>
    </source>
</evidence>
<dbReference type="PANTHER" id="PTHR43806">
    <property type="entry name" value="PEPTIDASE S8"/>
    <property type="match status" value="1"/>
</dbReference>
<gene>
    <name evidence="9" type="ORF">VRU49_05995</name>
</gene>
<dbReference type="GO" id="GO:0016787">
    <property type="term" value="F:hydrolase activity"/>
    <property type="evidence" value="ECO:0007669"/>
    <property type="project" value="UniProtKB-KW"/>
</dbReference>
<evidence type="ECO:0000256" key="2">
    <source>
        <dbReference type="ARBA" id="ARBA00022670"/>
    </source>
</evidence>
<keyword evidence="2 5" id="KW-0645">Protease</keyword>
<dbReference type="CDD" id="cd07483">
    <property type="entry name" value="Peptidases_S8_Subtilisin_Novo-like"/>
    <property type="match status" value="1"/>
</dbReference>
<feature type="chain" id="PRO_5046001800" evidence="7">
    <location>
        <begin position="22"/>
        <end position="585"/>
    </location>
</feature>
<evidence type="ECO:0000256" key="1">
    <source>
        <dbReference type="ARBA" id="ARBA00011073"/>
    </source>
</evidence>
<evidence type="ECO:0000259" key="8">
    <source>
        <dbReference type="Pfam" id="PF00082"/>
    </source>
</evidence>
<evidence type="ECO:0000256" key="4">
    <source>
        <dbReference type="ARBA" id="ARBA00022825"/>
    </source>
</evidence>
<evidence type="ECO:0000256" key="7">
    <source>
        <dbReference type="SAM" id="SignalP"/>
    </source>
</evidence>
<feature type="active site" description="Charge relay system" evidence="5">
    <location>
        <position position="70"/>
    </location>
</feature>
<dbReference type="InterPro" id="IPR022398">
    <property type="entry name" value="Peptidase_S8_His-AS"/>
</dbReference>
<comment type="caution">
    <text evidence="9">The sequence shown here is derived from an EMBL/GenBank/DDBJ whole genome shotgun (WGS) entry which is preliminary data.</text>
</comment>
<keyword evidence="10" id="KW-1185">Reference proteome</keyword>
<feature type="domain" description="Peptidase S8/S53" evidence="8">
    <location>
        <begin position="62"/>
        <end position="543"/>
    </location>
</feature>
<reference evidence="9 10" key="1">
    <citation type="submission" date="2024-01" db="EMBL/GenBank/DDBJ databases">
        <title>Pedobacter sp. nov., isolated from oil-contaminated soil.</title>
        <authorList>
            <person name="Le N.T.T."/>
        </authorList>
    </citation>
    <scope>NUCLEOTIDE SEQUENCE [LARGE SCALE GENOMIC DNA]</scope>
    <source>
        <strain evidence="9 10">VNH31</strain>
    </source>
</reference>
<evidence type="ECO:0000313" key="10">
    <source>
        <dbReference type="Proteomes" id="UP001337681"/>
    </source>
</evidence>
<dbReference type="Pfam" id="PF00082">
    <property type="entry name" value="Peptidase_S8"/>
    <property type="match status" value="1"/>
</dbReference>
<feature type="region of interest" description="Disordered" evidence="6">
    <location>
        <begin position="421"/>
        <end position="442"/>
    </location>
</feature>
<feature type="active site" description="Charge relay system" evidence="5">
    <location>
        <position position="287"/>
    </location>
</feature>
<dbReference type="PROSITE" id="PS00138">
    <property type="entry name" value="SUBTILASE_SER"/>
    <property type="match status" value="1"/>
</dbReference>
<dbReference type="PRINTS" id="PR00723">
    <property type="entry name" value="SUBTILISIN"/>
</dbReference>
<proteinExistence type="inferred from homology"/>
<dbReference type="InterPro" id="IPR050131">
    <property type="entry name" value="Peptidase_S8_subtilisin-like"/>
</dbReference>
<dbReference type="InterPro" id="IPR023828">
    <property type="entry name" value="Peptidase_S8_Ser-AS"/>
</dbReference>
<feature type="compositionally biased region" description="Polar residues" evidence="6">
    <location>
        <begin position="421"/>
        <end position="431"/>
    </location>
</feature>
<protein>
    <submittedName>
        <fullName evidence="9">S8 family peptidase</fullName>
        <ecNumber evidence="9">3.4.-.-</ecNumber>
    </submittedName>
</protein>
<keyword evidence="7" id="KW-0732">Signal</keyword>
<dbReference type="Gene3D" id="3.40.50.200">
    <property type="entry name" value="Peptidase S8/S53 domain"/>
    <property type="match status" value="2"/>
</dbReference>
<dbReference type="InterPro" id="IPR036852">
    <property type="entry name" value="Peptidase_S8/S53_dom_sf"/>
</dbReference>
<dbReference type="EMBL" id="JAZDQU010000002">
    <property type="protein sequence ID" value="MEE1884972.1"/>
    <property type="molecule type" value="Genomic_DNA"/>
</dbReference>
<feature type="active site" description="Charge relay system" evidence="5">
    <location>
        <position position="505"/>
    </location>
</feature>
<evidence type="ECO:0000256" key="5">
    <source>
        <dbReference type="PROSITE-ProRule" id="PRU01240"/>
    </source>
</evidence>
<organism evidence="9 10">
    <name type="scientific">Pedobacter flavus</name>
    <dbReference type="NCBI Taxonomy" id="3113906"/>
    <lineage>
        <taxon>Bacteria</taxon>
        <taxon>Pseudomonadati</taxon>
        <taxon>Bacteroidota</taxon>
        <taxon>Sphingobacteriia</taxon>
        <taxon>Sphingobacteriales</taxon>
        <taxon>Sphingobacteriaceae</taxon>
        <taxon>Pedobacter</taxon>
    </lineage>
</organism>
<dbReference type="PROSITE" id="PS51892">
    <property type="entry name" value="SUBTILASE"/>
    <property type="match status" value="1"/>
</dbReference>